<keyword evidence="5 10" id="KW-0732">Signal</keyword>
<feature type="domain" description="Bifunctional inhibitor/plant lipid transfer protein/seed storage helical" evidence="11">
    <location>
        <begin position="29"/>
        <end position="108"/>
    </location>
</feature>
<evidence type="ECO:0000256" key="4">
    <source>
        <dbReference type="ARBA" id="ARBA00022622"/>
    </source>
</evidence>
<protein>
    <submittedName>
        <fullName evidence="12">LTP_2 domain-containing protein</fullName>
    </submittedName>
</protein>
<feature type="signal peptide" evidence="10">
    <location>
        <begin position="1"/>
        <end position="23"/>
    </location>
</feature>
<dbReference type="CDD" id="cd00010">
    <property type="entry name" value="AAI_LTSS"/>
    <property type="match status" value="1"/>
</dbReference>
<evidence type="ECO:0000256" key="9">
    <source>
        <dbReference type="SAM" id="MobiDB-lite"/>
    </source>
</evidence>
<dbReference type="STRING" id="3775.A0A1Q3CCI1"/>
<dbReference type="Gene3D" id="1.10.110.10">
    <property type="entry name" value="Plant lipid-transfer and hydrophobic proteins"/>
    <property type="match status" value="1"/>
</dbReference>
<dbReference type="SUPFAM" id="SSF47699">
    <property type="entry name" value="Bifunctional inhibitor/lipid-transfer protein/seed storage 2S albumin"/>
    <property type="match status" value="1"/>
</dbReference>
<evidence type="ECO:0000256" key="8">
    <source>
        <dbReference type="ARBA" id="ARBA00023288"/>
    </source>
</evidence>
<evidence type="ECO:0000256" key="2">
    <source>
        <dbReference type="ARBA" id="ARBA00009748"/>
    </source>
</evidence>
<keyword evidence="13" id="KW-1185">Reference proteome</keyword>
<evidence type="ECO:0000256" key="10">
    <source>
        <dbReference type="SAM" id="SignalP"/>
    </source>
</evidence>
<keyword evidence="3" id="KW-1003">Cell membrane</keyword>
<dbReference type="AlphaFoldDB" id="A0A1Q3CCI1"/>
<evidence type="ECO:0000259" key="11">
    <source>
        <dbReference type="SMART" id="SM00499"/>
    </source>
</evidence>
<dbReference type="FunCoup" id="A0A1Q3CCI1">
    <property type="interactions" value="45"/>
</dbReference>
<dbReference type="InterPro" id="IPR036312">
    <property type="entry name" value="Bifun_inhib/LTP/seed_sf"/>
</dbReference>
<dbReference type="InterPro" id="IPR043325">
    <property type="entry name" value="LTSS"/>
</dbReference>
<evidence type="ECO:0000313" key="12">
    <source>
        <dbReference type="EMBL" id="GAV77935.1"/>
    </source>
</evidence>
<keyword evidence="4" id="KW-0336">GPI-anchor</keyword>
<feature type="region of interest" description="Disordered" evidence="9">
    <location>
        <begin position="125"/>
        <end position="176"/>
    </location>
</feature>
<organism evidence="12 13">
    <name type="scientific">Cephalotus follicularis</name>
    <name type="common">Albany pitcher plant</name>
    <dbReference type="NCBI Taxonomy" id="3775"/>
    <lineage>
        <taxon>Eukaryota</taxon>
        <taxon>Viridiplantae</taxon>
        <taxon>Streptophyta</taxon>
        <taxon>Embryophyta</taxon>
        <taxon>Tracheophyta</taxon>
        <taxon>Spermatophyta</taxon>
        <taxon>Magnoliopsida</taxon>
        <taxon>eudicotyledons</taxon>
        <taxon>Gunneridae</taxon>
        <taxon>Pentapetalae</taxon>
        <taxon>rosids</taxon>
        <taxon>fabids</taxon>
        <taxon>Oxalidales</taxon>
        <taxon>Cephalotaceae</taxon>
        <taxon>Cephalotus</taxon>
    </lineage>
</organism>
<sequence>MKEVNIFQLYAILATLSVISVYGQISTPCTASMISSFTPCLNFITGSSANGSAPTSGCCSALKSLMSTSMDCACLLTTANVPIQLPINRTLAISLPSSCNMGGVPLQCKASGSPLPAPGPVLFGPTPPPQADAPFSPQASKAVALAPAPESATSEQFSPASPPVETEAPKTTPGIRPVLTSSASHISRPSTLLMFIAIMIFNCY</sequence>
<comment type="subcellular location">
    <subcellularLocation>
        <location evidence="1">Cell membrane</location>
        <topology evidence="1">Lipid-anchor</topology>
        <topology evidence="1">GPI-anchor</topology>
    </subcellularLocation>
</comment>
<comment type="similarity">
    <text evidence="2">Belongs to the plant LTP family.</text>
</comment>
<dbReference type="GO" id="GO:0006869">
    <property type="term" value="P:lipid transport"/>
    <property type="evidence" value="ECO:0007669"/>
    <property type="project" value="InterPro"/>
</dbReference>
<dbReference type="GO" id="GO:0005886">
    <property type="term" value="C:plasma membrane"/>
    <property type="evidence" value="ECO:0007669"/>
    <property type="project" value="UniProtKB-SubCell"/>
</dbReference>
<evidence type="ECO:0000256" key="3">
    <source>
        <dbReference type="ARBA" id="ARBA00022475"/>
    </source>
</evidence>
<dbReference type="InterPro" id="IPR000528">
    <property type="entry name" value="Plant_nsLTP"/>
</dbReference>
<dbReference type="EMBL" id="BDDD01001717">
    <property type="protein sequence ID" value="GAV77935.1"/>
    <property type="molecule type" value="Genomic_DNA"/>
</dbReference>
<evidence type="ECO:0000256" key="6">
    <source>
        <dbReference type="ARBA" id="ARBA00023157"/>
    </source>
</evidence>
<dbReference type="GO" id="GO:0098552">
    <property type="term" value="C:side of membrane"/>
    <property type="evidence" value="ECO:0007669"/>
    <property type="project" value="UniProtKB-KW"/>
</dbReference>
<dbReference type="PRINTS" id="PR00382">
    <property type="entry name" value="LIPIDTRNSFER"/>
</dbReference>
<gene>
    <name evidence="12" type="ORF">CFOL_v3_21403</name>
</gene>
<name>A0A1Q3CCI1_CEPFO</name>
<dbReference type="PANTHER" id="PTHR33044">
    <property type="entry name" value="BIFUNCTIONAL INHIBITOR/LIPID-TRANSFER PROTEIN/SEED STORAGE 2S ALBUMIN SUPERFAMILY PROTEIN-RELATED"/>
    <property type="match status" value="1"/>
</dbReference>
<dbReference type="SMART" id="SM00499">
    <property type="entry name" value="AAI"/>
    <property type="match status" value="1"/>
</dbReference>
<keyword evidence="7" id="KW-0325">Glycoprotein</keyword>
<evidence type="ECO:0000256" key="7">
    <source>
        <dbReference type="ARBA" id="ARBA00023180"/>
    </source>
</evidence>
<dbReference type="Proteomes" id="UP000187406">
    <property type="component" value="Unassembled WGS sequence"/>
</dbReference>
<comment type="caution">
    <text evidence="12">The sequence shown here is derived from an EMBL/GenBank/DDBJ whole genome shotgun (WGS) entry which is preliminary data.</text>
</comment>
<dbReference type="OrthoDB" id="1914452at2759"/>
<keyword evidence="8" id="KW-0449">Lipoprotein</keyword>
<evidence type="ECO:0000256" key="1">
    <source>
        <dbReference type="ARBA" id="ARBA00004609"/>
    </source>
</evidence>
<keyword evidence="6" id="KW-1015">Disulfide bond</keyword>
<dbReference type="InterPro" id="IPR016140">
    <property type="entry name" value="Bifunc_inhib/LTP/seed_store"/>
</dbReference>
<accession>A0A1Q3CCI1</accession>
<dbReference type="InParanoid" id="A0A1Q3CCI1"/>
<evidence type="ECO:0000313" key="13">
    <source>
        <dbReference type="Proteomes" id="UP000187406"/>
    </source>
</evidence>
<reference evidence="13" key="1">
    <citation type="submission" date="2016-04" db="EMBL/GenBank/DDBJ databases">
        <title>Cephalotus genome sequencing.</title>
        <authorList>
            <person name="Fukushima K."/>
            <person name="Hasebe M."/>
            <person name="Fang X."/>
        </authorList>
    </citation>
    <scope>NUCLEOTIDE SEQUENCE [LARGE SCALE GENOMIC DNA]</scope>
    <source>
        <strain evidence="13">cv. St1</strain>
    </source>
</reference>
<evidence type="ECO:0000256" key="5">
    <source>
        <dbReference type="ARBA" id="ARBA00022729"/>
    </source>
</evidence>
<feature type="chain" id="PRO_5012275669" evidence="10">
    <location>
        <begin position="24"/>
        <end position="204"/>
    </location>
</feature>
<dbReference type="GO" id="GO:0008289">
    <property type="term" value="F:lipid binding"/>
    <property type="evidence" value="ECO:0007669"/>
    <property type="project" value="InterPro"/>
</dbReference>
<dbReference type="Pfam" id="PF14368">
    <property type="entry name" value="LTP_2"/>
    <property type="match status" value="1"/>
</dbReference>
<proteinExistence type="inferred from homology"/>
<keyword evidence="4" id="KW-0472">Membrane</keyword>